<feature type="domain" description="Myb/SANT-like DNA-binding" evidence="2">
    <location>
        <begin position="7"/>
        <end position="94"/>
    </location>
</feature>
<evidence type="ECO:0000313" key="3">
    <source>
        <dbReference type="EMBL" id="BBA49219.1"/>
    </source>
</evidence>
<dbReference type="AlphaFoldDB" id="A0A286P9V8"/>
<protein>
    <submittedName>
        <fullName evidence="3">Zinc finger and SCAN domain-containing protein 29-like</fullName>
    </submittedName>
</protein>
<accession>A0A286P9V8</accession>
<dbReference type="PANTHER" id="PTHR47595">
    <property type="entry name" value="HEAT SHOCK 70 KDA PROTEIN 14"/>
    <property type="match status" value="1"/>
</dbReference>
<name>A0A286P9V8_ORYLA</name>
<sequence length="142" mass="16629">MEVGKSTRWSDDEVKCLLSLWGDETMQTELQDHYHNKFLFEDISTNMGRQGFKRSWLDCRQKIKNLKYKYRSVKDHNNKSGNSCETFLFYDKMEGILGDRPSFRPPELLDTTRVDDVPSSVDSEEPEFENSNSTGKGKRNLF</sequence>
<dbReference type="EMBL" id="LC199500">
    <property type="protein sequence ID" value="BBA49219.1"/>
    <property type="molecule type" value="Genomic_DNA"/>
</dbReference>
<dbReference type="Gene3D" id="1.10.10.60">
    <property type="entry name" value="Homeodomain-like"/>
    <property type="match status" value="1"/>
</dbReference>
<reference evidence="3" key="1">
    <citation type="journal article" date="2017" name="Nat. Commun.">
        <title>Complete fusion of a transposon and herpesvirus created the Teratorn mobile element in medaka fish.</title>
        <authorList>
            <person name="Inoue Y."/>
            <person name="Saga T."/>
            <person name="Aikawa T."/>
            <person name="Kumagai M."/>
            <person name="Shimada A."/>
            <person name="Kawaguchi Y."/>
            <person name="Naruse K."/>
            <person name="Morishita S."/>
            <person name="Koga A."/>
            <person name="Takeda H."/>
        </authorList>
    </citation>
    <scope>NUCLEOTIDE SEQUENCE</scope>
</reference>
<dbReference type="FunFam" id="1.10.10.60:FF:000032">
    <property type="entry name" value="Zinc finger and SCAN domain-containing 20"/>
    <property type="match status" value="1"/>
</dbReference>
<dbReference type="PANTHER" id="PTHR47595:SF1">
    <property type="entry name" value="MYB_SANT-LIKE DNA-BINDING DOMAIN-CONTAINING PROTEIN"/>
    <property type="match status" value="1"/>
</dbReference>
<feature type="region of interest" description="Disordered" evidence="1">
    <location>
        <begin position="101"/>
        <end position="142"/>
    </location>
</feature>
<evidence type="ECO:0000256" key="1">
    <source>
        <dbReference type="SAM" id="MobiDB-lite"/>
    </source>
</evidence>
<dbReference type="InterPro" id="IPR044822">
    <property type="entry name" value="Myb_DNA-bind_4"/>
</dbReference>
<evidence type="ECO:0000259" key="2">
    <source>
        <dbReference type="Pfam" id="PF13837"/>
    </source>
</evidence>
<organism evidence="3">
    <name type="scientific">Oryzias latipes</name>
    <name type="common">Japanese rice fish</name>
    <name type="synonym">Japanese killifish</name>
    <dbReference type="NCBI Taxonomy" id="8090"/>
    <lineage>
        <taxon>Eukaryota</taxon>
        <taxon>Metazoa</taxon>
        <taxon>Chordata</taxon>
        <taxon>Craniata</taxon>
        <taxon>Vertebrata</taxon>
        <taxon>Euteleostomi</taxon>
        <taxon>Actinopterygii</taxon>
        <taxon>Neopterygii</taxon>
        <taxon>Teleostei</taxon>
        <taxon>Neoteleostei</taxon>
        <taxon>Acanthomorphata</taxon>
        <taxon>Ovalentaria</taxon>
        <taxon>Atherinomorphae</taxon>
        <taxon>Beloniformes</taxon>
        <taxon>Adrianichthyidae</taxon>
        <taxon>Oryziinae</taxon>
        <taxon>Oryzias</taxon>
    </lineage>
</organism>
<dbReference type="Pfam" id="PF13837">
    <property type="entry name" value="Myb_DNA-bind_4"/>
    <property type="match status" value="1"/>
</dbReference>
<gene>
    <name evidence="3" type="primary">ORF60</name>
</gene>
<proteinExistence type="predicted"/>